<name>A0A504ZAN1_FASGI</name>
<accession>A0A504ZAN1</accession>
<evidence type="ECO:0000256" key="1">
    <source>
        <dbReference type="SAM" id="MobiDB-lite"/>
    </source>
</evidence>
<reference evidence="2 3" key="1">
    <citation type="submission" date="2019-04" db="EMBL/GenBank/DDBJ databases">
        <title>Annotation for the trematode Fasciola gigantica.</title>
        <authorList>
            <person name="Choi Y.-J."/>
        </authorList>
    </citation>
    <scope>NUCLEOTIDE SEQUENCE [LARGE SCALE GENOMIC DNA]</scope>
    <source>
        <strain evidence="2">Uganda_cow_1</strain>
    </source>
</reference>
<feature type="compositionally biased region" description="Basic and acidic residues" evidence="1">
    <location>
        <begin position="24"/>
        <end position="44"/>
    </location>
</feature>
<sequence length="122" mass="12808">MAIQFSSGHSLRGSKGTVSVPVESHAELSNHFADRSDQDTESRVKSPMLVESDLPTTTITTAGSTTSSALASGLCPTQGLQQSIYARMSPAACTSHRPHEARSDMQPVLPPLTPVLSASQTS</sequence>
<proteinExistence type="predicted"/>
<keyword evidence="3" id="KW-1185">Reference proteome</keyword>
<dbReference type="AlphaFoldDB" id="A0A504ZAN1"/>
<dbReference type="Proteomes" id="UP000316759">
    <property type="component" value="Unassembled WGS sequence"/>
</dbReference>
<evidence type="ECO:0000313" key="2">
    <source>
        <dbReference type="EMBL" id="TPP66898.1"/>
    </source>
</evidence>
<dbReference type="EMBL" id="SUNJ01001295">
    <property type="protein sequence ID" value="TPP66898.1"/>
    <property type="molecule type" value="Genomic_DNA"/>
</dbReference>
<evidence type="ECO:0000313" key="3">
    <source>
        <dbReference type="Proteomes" id="UP000316759"/>
    </source>
</evidence>
<feature type="region of interest" description="Disordered" evidence="1">
    <location>
        <begin position="1"/>
        <end position="57"/>
    </location>
</feature>
<feature type="region of interest" description="Disordered" evidence="1">
    <location>
        <begin position="95"/>
        <end position="122"/>
    </location>
</feature>
<protein>
    <submittedName>
        <fullName evidence="2">Uncharacterized protein</fullName>
    </submittedName>
</protein>
<organism evidence="2 3">
    <name type="scientific">Fasciola gigantica</name>
    <name type="common">Giant liver fluke</name>
    <dbReference type="NCBI Taxonomy" id="46835"/>
    <lineage>
        <taxon>Eukaryota</taxon>
        <taxon>Metazoa</taxon>
        <taxon>Spiralia</taxon>
        <taxon>Lophotrochozoa</taxon>
        <taxon>Platyhelminthes</taxon>
        <taxon>Trematoda</taxon>
        <taxon>Digenea</taxon>
        <taxon>Plagiorchiida</taxon>
        <taxon>Echinostomata</taxon>
        <taxon>Echinostomatoidea</taxon>
        <taxon>Fasciolidae</taxon>
        <taxon>Fasciola</taxon>
    </lineage>
</organism>
<gene>
    <name evidence="2" type="ORF">FGIG_02966</name>
</gene>
<comment type="caution">
    <text evidence="2">The sequence shown here is derived from an EMBL/GenBank/DDBJ whole genome shotgun (WGS) entry which is preliminary data.</text>
</comment>